<dbReference type="GO" id="GO:0009908">
    <property type="term" value="P:flower development"/>
    <property type="evidence" value="ECO:0007669"/>
    <property type="project" value="UniProtKB-KW"/>
</dbReference>
<feature type="coiled-coil region" evidence="6">
    <location>
        <begin position="26"/>
        <end position="95"/>
    </location>
</feature>
<evidence type="ECO:0000256" key="5">
    <source>
        <dbReference type="RuleBase" id="RU364012"/>
    </source>
</evidence>
<evidence type="ECO:0000256" key="6">
    <source>
        <dbReference type="SAM" id="Coils"/>
    </source>
</evidence>
<accession>Q2HUB2</accession>
<dbReference type="InterPro" id="IPR012474">
    <property type="entry name" value="Frigida"/>
</dbReference>
<name>Q2HUB2_MEDTR</name>
<dbReference type="AlphaFoldDB" id="Q2HUB2"/>
<evidence type="ECO:0000256" key="4">
    <source>
        <dbReference type="ARBA" id="ARBA00023089"/>
    </source>
</evidence>
<comment type="similarity">
    <text evidence="1 5">Belongs to the Frigida family.</text>
</comment>
<dbReference type="PANTHER" id="PTHR31791:SF37">
    <property type="entry name" value="A_TM021B04.7 PROTEIN"/>
    <property type="match status" value="1"/>
</dbReference>
<dbReference type="SUPFAM" id="SSF57997">
    <property type="entry name" value="Tropomyosin"/>
    <property type="match status" value="1"/>
</dbReference>
<dbReference type="PANTHER" id="PTHR31791">
    <property type="entry name" value="FRIGIDA-LIKE PROTEIN 3-RELATED"/>
    <property type="match status" value="1"/>
</dbReference>
<reference evidence="7" key="2">
    <citation type="submission" date="2007-03" db="EMBL/GenBank/DDBJ databases">
        <authorList>
            <consortium name="The International Medicago Genome Annotation Group"/>
        </authorList>
    </citation>
    <scope>NUCLEOTIDE SEQUENCE</scope>
</reference>
<keyword evidence="6" id="KW-0175">Coiled coil</keyword>
<reference evidence="7" key="1">
    <citation type="submission" date="2004-06" db="EMBL/GenBank/DDBJ databases">
        <authorList>
            <person name="Town C.D."/>
        </authorList>
    </citation>
    <scope>NUCLEOTIDE SEQUENCE</scope>
</reference>
<evidence type="ECO:0000256" key="2">
    <source>
        <dbReference type="ARBA" id="ARBA00022473"/>
    </source>
</evidence>
<keyword evidence="4 5" id="KW-0287">Flowering</keyword>
<sequence length="310" mass="36449">MLRKELASLKKSFAECNGQQVEERRLRSIKRDIEKCCEELENMETQVKEFETEKNILDGQVNEFESKKGELEGLLRDFESEKTNFERRQKEFESKEKEFEIRVMEFQSKEEEFKVQVKVLFEAKEEKFEVKMQQFENQVEDNLKSVKALELKENQIEVQIKDLKSKLNNFGGQPKELELTEKQHDEEKEFDTSYMDDDGASEEIDILDNLRESSDPAKIVLDIILNPIIPLPKKGDKAVIIDDESRIYLLEKLMTISPNIKPCVRDEALKLARELKANMKENTENYLEVLGFLLILSIYGLHTYFDEDEV</sequence>
<proteinExistence type="inferred from homology"/>
<feature type="coiled-coil region" evidence="6">
    <location>
        <begin position="132"/>
        <end position="166"/>
    </location>
</feature>
<evidence type="ECO:0000313" key="7">
    <source>
        <dbReference type="EMBL" id="ABD28722.2"/>
    </source>
</evidence>
<dbReference type="EMBL" id="AC149206">
    <property type="protein sequence ID" value="ABD28722.2"/>
    <property type="molecule type" value="Genomic_DNA"/>
</dbReference>
<evidence type="ECO:0000256" key="1">
    <source>
        <dbReference type="ARBA" id="ARBA00008956"/>
    </source>
</evidence>
<dbReference type="GO" id="GO:0030154">
    <property type="term" value="P:cell differentiation"/>
    <property type="evidence" value="ECO:0007669"/>
    <property type="project" value="UniProtKB-KW"/>
</dbReference>
<keyword evidence="2 5" id="KW-0217">Developmental protein</keyword>
<evidence type="ECO:0000256" key="3">
    <source>
        <dbReference type="ARBA" id="ARBA00022782"/>
    </source>
</evidence>
<organism evidence="7">
    <name type="scientific">Medicago truncatula</name>
    <name type="common">Barrel medic</name>
    <name type="synonym">Medicago tribuloides</name>
    <dbReference type="NCBI Taxonomy" id="3880"/>
    <lineage>
        <taxon>Eukaryota</taxon>
        <taxon>Viridiplantae</taxon>
        <taxon>Streptophyta</taxon>
        <taxon>Embryophyta</taxon>
        <taxon>Tracheophyta</taxon>
        <taxon>Spermatophyta</taxon>
        <taxon>Magnoliopsida</taxon>
        <taxon>eudicotyledons</taxon>
        <taxon>Gunneridae</taxon>
        <taxon>Pentapetalae</taxon>
        <taxon>rosids</taxon>
        <taxon>fabids</taxon>
        <taxon>Fabales</taxon>
        <taxon>Fabaceae</taxon>
        <taxon>Papilionoideae</taxon>
        <taxon>50 kb inversion clade</taxon>
        <taxon>NPAAA clade</taxon>
        <taxon>Hologalegina</taxon>
        <taxon>IRL clade</taxon>
        <taxon>Trifolieae</taxon>
        <taxon>Medicago</taxon>
    </lineage>
</organism>
<keyword evidence="3 5" id="KW-0221">Differentiation</keyword>
<gene>
    <name evidence="7" type="ORF">MtrDRAFT_AC149206g35v2</name>
</gene>
<dbReference type="Pfam" id="PF07899">
    <property type="entry name" value="Frigida"/>
    <property type="match status" value="1"/>
</dbReference>
<protein>
    <recommendedName>
        <fullName evidence="5">FRIGIDA-like protein</fullName>
    </recommendedName>
</protein>